<gene>
    <name evidence="3" type="ORF">CLV29_2555</name>
</gene>
<protein>
    <submittedName>
        <fullName evidence="3">Putative oligomerization/nucleic acid binding protein</fullName>
    </submittedName>
</protein>
<reference evidence="3 4" key="1">
    <citation type="submission" date="2019-03" db="EMBL/GenBank/DDBJ databases">
        <title>Genomic Encyclopedia of Archaeal and Bacterial Type Strains, Phase II (KMG-II): from individual species to whole genera.</title>
        <authorList>
            <person name="Goeker M."/>
        </authorList>
    </citation>
    <scope>NUCLEOTIDE SEQUENCE [LARGE SCALE GENOMIC DNA]</scope>
    <source>
        <strain evidence="3 4">DSM 24323</strain>
    </source>
</reference>
<dbReference type="Proteomes" id="UP000295371">
    <property type="component" value="Unassembled WGS sequence"/>
</dbReference>
<evidence type="ECO:0000256" key="1">
    <source>
        <dbReference type="SAM" id="Phobius"/>
    </source>
</evidence>
<evidence type="ECO:0000313" key="3">
    <source>
        <dbReference type="EMBL" id="TDT31142.1"/>
    </source>
</evidence>
<dbReference type="InterPro" id="IPR018649">
    <property type="entry name" value="SHOCT"/>
</dbReference>
<dbReference type="RefSeq" id="WP_133755449.1">
    <property type="nucleotide sequence ID" value="NZ_SOAW01000002.1"/>
</dbReference>
<keyword evidence="1" id="KW-0812">Transmembrane</keyword>
<feature type="transmembrane region" description="Helical" evidence="1">
    <location>
        <begin position="49"/>
        <end position="70"/>
    </location>
</feature>
<proteinExistence type="predicted"/>
<feature type="domain" description="SHOCT" evidence="2">
    <location>
        <begin position="10"/>
        <end position="36"/>
    </location>
</feature>
<organism evidence="3 4">
    <name type="scientific">Naumannella halotolerans</name>
    <dbReference type="NCBI Taxonomy" id="993414"/>
    <lineage>
        <taxon>Bacteria</taxon>
        <taxon>Bacillati</taxon>
        <taxon>Actinomycetota</taxon>
        <taxon>Actinomycetes</taxon>
        <taxon>Propionibacteriales</taxon>
        <taxon>Propionibacteriaceae</taxon>
        <taxon>Naumannella</taxon>
    </lineage>
</organism>
<dbReference type="EMBL" id="SOAW01000002">
    <property type="protein sequence ID" value="TDT31142.1"/>
    <property type="molecule type" value="Genomic_DNA"/>
</dbReference>
<comment type="caution">
    <text evidence="3">The sequence shown here is derived from an EMBL/GenBank/DDBJ whole genome shotgun (WGS) entry which is preliminary data.</text>
</comment>
<evidence type="ECO:0000259" key="2">
    <source>
        <dbReference type="Pfam" id="PF09851"/>
    </source>
</evidence>
<evidence type="ECO:0000313" key="4">
    <source>
        <dbReference type="Proteomes" id="UP000295371"/>
    </source>
</evidence>
<keyword evidence="1" id="KW-1133">Transmembrane helix</keyword>
<dbReference type="Pfam" id="PF09851">
    <property type="entry name" value="SHOCT"/>
    <property type="match status" value="1"/>
</dbReference>
<keyword evidence="4" id="KW-1185">Reference proteome</keyword>
<keyword evidence="1" id="KW-0472">Membrane</keyword>
<name>A0A4R7J1V1_9ACTN</name>
<accession>A0A4R7J1V1</accession>
<sequence>MPNNDESVKRLDDLVRRRDAGEISEAEYEVRRDRLLQDDRKQNSPLRSILAVVIAIVAVYVVFMIANGIIN</sequence>
<dbReference type="AlphaFoldDB" id="A0A4R7J1V1"/>